<dbReference type="GeneTree" id="ENSGT01050000246597"/>
<dbReference type="InterPro" id="IPR050836">
    <property type="entry name" value="SDS22/Internalin_LRR"/>
</dbReference>
<evidence type="ECO:0000313" key="4">
    <source>
        <dbReference type="Proteomes" id="UP000314982"/>
    </source>
</evidence>
<reference evidence="3" key="2">
    <citation type="submission" date="2025-08" db="UniProtKB">
        <authorList>
            <consortium name="Ensembl"/>
        </authorList>
    </citation>
    <scope>IDENTIFICATION</scope>
</reference>
<reference evidence="3" key="3">
    <citation type="submission" date="2025-09" db="UniProtKB">
        <authorList>
            <consortium name="Ensembl"/>
        </authorList>
    </citation>
    <scope>IDENTIFICATION</scope>
</reference>
<dbReference type="Ensembl" id="ENSHHUT00000084887.1">
    <property type="protein sequence ID" value="ENSHHUP00000082284.1"/>
    <property type="gene ID" value="ENSHHUG00000047820.1"/>
</dbReference>
<dbReference type="SUPFAM" id="SSF52058">
    <property type="entry name" value="L domain-like"/>
    <property type="match status" value="1"/>
</dbReference>
<keyword evidence="4" id="KW-1185">Reference proteome</keyword>
<keyword evidence="2" id="KW-0677">Repeat</keyword>
<organism evidence="3 4">
    <name type="scientific">Hucho hucho</name>
    <name type="common">huchen</name>
    <dbReference type="NCBI Taxonomy" id="62062"/>
    <lineage>
        <taxon>Eukaryota</taxon>
        <taxon>Metazoa</taxon>
        <taxon>Chordata</taxon>
        <taxon>Craniata</taxon>
        <taxon>Vertebrata</taxon>
        <taxon>Euteleostomi</taxon>
        <taxon>Actinopterygii</taxon>
        <taxon>Neopterygii</taxon>
        <taxon>Teleostei</taxon>
        <taxon>Protacanthopterygii</taxon>
        <taxon>Salmoniformes</taxon>
        <taxon>Salmonidae</taxon>
        <taxon>Salmoninae</taxon>
        <taxon>Hucho</taxon>
    </lineage>
</organism>
<dbReference type="Gene3D" id="3.80.10.10">
    <property type="entry name" value="Ribonuclease Inhibitor"/>
    <property type="match status" value="1"/>
</dbReference>
<dbReference type="PANTHER" id="PTHR46652:SF7">
    <property type="entry name" value="LEUCINE-RICH REPEAT AND IQ DOMAIN-CONTAINING PROTEIN 1"/>
    <property type="match status" value="1"/>
</dbReference>
<keyword evidence="1" id="KW-0433">Leucine-rich repeat</keyword>
<dbReference type="Proteomes" id="UP000314982">
    <property type="component" value="Unassembled WGS sequence"/>
</dbReference>
<dbReference type="PANTHER" id="PTHR46652">
    <property type="entry name" value="LEUCINE-RICH REPEAT AND IQ DOMAIN-CONTAINING PROTEIN 1-RELATED"/>
    <property type="match status" value="1"/>
</dbReference>
<proteinExistence type="predicted"/>
<dbReference type="AlphaFoldDB" id="A0A4W5RD79"/>
<name>A0A4W5RD79_9TELE</name>
<sequence length="110" mass="12745">MQRTFCSFKAHFLAILYILPCLMYLAKKTLADMEGLEPLKRLQKLLLDHNQLISITRLREVYMLLHLDLSHKYLSSVESLDSCALHNTLDLTENNLTEVKYIVSISMMVS</sequence>
<evidence type="ECO:0000256" key="2">
    <source>
        <dbReference type="ARBA" id="ARBA00022737"/>
    </source>
</evidence>
<dbReference type="STRING" id="62062.ENSHHUP00000082284"/>
<reference evidence="4" key="1">
    <citation type="submission" date="2018-06" db="EMBL/GenBank/DDBJ databases">
        <title>Genome assembly of Danube salmon.</title>
        <authorList>
            <person name="Macqueen D.J."/>
            <person name="Gundappa M.K."/>
        </authorList>
    </citation>
    <scope>NUCLEOTIDE SEQUENCE [LARGE SCALE GENOMIC DNA]</scope>
</reference>
<protein>
    <submittedName>
        <fullName evidence="3">Uncharacterized protein</fullName>
    </submittedName>
</protein>
<dbReference type="InterPro" id="IPR032675">
    <property type="entry name" value="LRR_dom_sf"/>
</dbReference>
<evidence type="ECO:0000256" key="1">
    <source>
        <dbReference type="ARBA" id="ARBA00022614"/>
    </source>
</evidence>
<evidence type="ECO:0000313" key="3">
    <source>
        <dbReference type="Ensembl" id="ENSHHUP00000082284.1"/>
    </source>
</evidence>
<accession>A0A4W5RD79</accession>